<dbReference type="PANTHER" id="PTHR10658">
    <property type="entry name" value="PHOSPHATIDYLINOSITOL TRANSFER PROTEIN"/>
    <property type="match status" value="1"/>
</dbReference>
<evidence type="ECO:0000313" key="4">
    <source>
        <dbReference type="Proteomes" id="UP000077202"/>
    </source>
</evidence>
<sequence>MVMIYEYRIPLPFTMEEYEIAQLYMVAKYSASESTGDSGDGVEVLKNEPFEDQDRKGQYTHKVYHLASKLPSWLVSLLPKKALILEEEAWNAYPRCTTMLKCPFLSKFKLVVETNHVADRATTENALNLDPKTVKKRQVEYIDIAMDQVENYVEEEDPSLFSSKKTGRGPLKEGWSQKCEPVMCAYKCVTVDVPYWGFGGRIEKFIAKNAQRKILLEGHRKCFCWLDEWHGLTMADVRRMEAETAEAMRRARAAALRRLMEGGEGGDGENGAVEGEEGEVENGAPGVDPGANAGDDGAAQSPSAKLASSTNSMRSLRRKPSMSLVGPSFSVGITTLSATDKEFLDSPKAARSSSSAPPMPSHNQWESASKPAPPPASDDKFVRQKSQLIRTGSSESFNANHYNQNHSLSWEMQQYNNVNADIDEQASNEVSKCVDVLDRAIGWAKALSLKKGTRGSGIVTPINESEQQQQQAVPPRQSVDVLESTMSSLKKRTAKPPYRILTCNFGVKKIDGEFDVSANCSKRENFLVTSSSLDRGYYSQIHWAQPSFHPRAHATRTEVRTDSAQGSPFSLFSCIMRACAEPISRSGKGFMKPEYGNRLDILRRLDGA</sequence>
<dbReference type="GO" id="GO:0008526">
    <property type="term" value="F:phosphatidylinositol transfer activity"/>
    <property type="evidence" value="ECO:0007669"/>
    <property type="project" value="UniProtKB-ARBA"/>
</dbReference>
<feature type="compositionally biased region" description="Low complexity" evidence="1">
    <location>
        <begin position="281"/>
        <end position="299"/>
    </location>
</feature>
<organism evidence="3 4">
    <name type="scientific">Marchantia polymorpha subsp. ruderalis</name>
    <dbReference type="NCBI Taxonomy" id="1480154"/>
    <lineage>
        <taxon>Eukaryota</taxon>
        <taxon>Viridiplantae</taxon>
        <taxon>Streptophyta</taxon>
        <taxon>Embryophyta</taxon>
        <taxon>Marchantiophyta</taxon>
        <taxon>Marchantiopsida</taxon>
        <taxon>Marchantiidae</taxon>
        <taxon>Marchantiales</taxon>
        <taxon>Marchantiaceae</taxon>
        <taxon>Marchantia</taxon>
    </lineage>
</organism>
<dbReference type="GO" id="GO:0005737">
    <property type="term" value="C:cytoplasm"/>
    <property type="evidence" value="ECO:0007669"/>
    <property type="project" value="UniProtKB-ARBA"/>
</dbReference>
<dbReference type="AlphaFoldDB" id="A0A176VWP7"/>
<dbReference type="InterPro" id="IPR001666">
    <property type="entry name" value="PI_transfer"/>
</dbReference>
<feature type="compositionally biased region" description="Polar residues" evidence="1">
    <location>
        <begin position="300"/>
        <end position="314"/>
    </location>
</feature>
<dbReference type="InterPro" id="IPR055261">
    <property type="entry name" value="PI_transfer_N"/>
</dbReference>
<dbReference type="Gene3D" id="3.30.530.20">
    <property type="match status" value="1"/>
</dbReference>
<feature type="domain" description="Phosphatidylinositol transfer protein N-terminal" evidence="2">
    <location>
        <begin position="3"/>
        <end position="245"/>
    </location>
</feature>
<feature type="region of interest" description="Disordered" evidence="1">
    <location>
        <begin position="261"/>
        <end position="326"/>
    </location>
</feature>
<dbReference type="PANTHER" id="PTHR10658:SF87">
    <property type="entry name" value="PHOSPHATIDYLINOSITOL TRANSFER PROTEIN"/>
    <property type="match status" value="1"/>
</dbReference>
<reference evidence="3" key="1">
    <citation type="submission" date="2016-03" db="EMBL/GenBank/DDBJ databases">
        <title>Mechanisms controlling the formation of the plant cell surface in tip-growing cells are functionally conserved among land plants.</title>
        <authorList>
            <person name="Honkanen S."/>
            <person name="Jones V.A."/>
            <person name="Morieri G."/>
            <person name="Champion C."/>
            <person name="Hetherington A.J."/>
            <person name="Kelly S."/>
            <person name="Saint-Marcoux D."/>
            <person name="Proust H."/>
            <person name="Prescott H."/>
            <person name="Dolan L."/>
        </authorList>
    </citation>
    <scope>NUCLEOTIDE SEQUENCE [LARGE SCALE GENOMIC DNA]</scope>
    <source>
        <tissue evidence="3">Whole gametophyte</tissue>
    </source>
</reference>
<dbReference type="EMBL" id="LVLJ01002376">
    <property type="protein sequence ID" value="OAE25234.1"/>
    <property type="molecule type" value="Genomic_DNA"/>
</dbReference>
<dbReference type="GO" id="GO:0071944">
    <property type="term" value="C:cell periphery"/>
    <property type="evidence" value="ECO:0007669"/>
    <property type="project" value="UniProtKB-ARBA"/>
</dbReference>
<dbReference type="SUPFAM" id="SSF55961">
    <property type="entry name" value="Bet v1-like"/>
    <property type="match status" value="1"/>
</dbReference>
<dbReference type="Pfam" id="PF02121">
    <property type="entry name" value="IP_trans"/>
    <property type="match status" value="1"/>
</dbReference>
<feature type="region of interest" description="Disordered" evidence="1">
    <location>
        <begin position="344"/>
        <end position="382"/>
    </location>
</feature>
<accession>A0A176VWP7</accession>
<comment type="caution">
    <text evidence="3">The sequence shown here is derived from an EMBL/GenBank/DDBJ whole genome shotgun (WGS) entry which is preliminary data.</text>
</comment>
<proteinExistence type="predicted"/>
<dbReference type="InterPro" id="IPR023393">
    <property type="entry name" value="START-like_dom_sf"/>
</dbReference>
<dbReference type="CDD" id="cd07815">
    <property type="entry name" value="SRPBCC_PITP"/>
    <property type="match status" value="1"/>
</dbReference>
<dbReference type="FunFam" id="3.30.530.20:FF:000028">
    <property type="entry name" value="Phosphatidylinositol transfer protein 5"/>
    <property type="match status" value="1"/>
</dbReference>
<keyword evidence="4" id="KW-1185">Reference proteome</keyword>
<protein>
    <recommendedName>
        <fullName evidence="2">Phosphatidylinositol transfer protein N-terminal domain-containing protein</fullName>
    </recommendedName>
</protein>
<evidence type="ECO:0000256" key="1">
    <source>
        <dbReference type="SAM" id="MobiDB-lite"/>
    </source>
</evidence>
<name>A0A176VWP7_MARPO</name>
<feature type="compositionally biased region" description="Low complexity" evidence="1">
    <location>
        <begin position="346"/>
        <end position="356"/>
    </location>
</feature>
<dbReference type="Proteomes" id="UP000077202">
    <property type="component" value="Unassembled WGS sequence"/>
</dbReference>
<gene>
    <name evidence="3" type="ORF">AXG93_2210s1180</name>
</gene>
<evidence type="ECO:0000313" key="3">
    <source>
        <dbReference type="EMBL" id="OAE25234.1"/>
    </source>
</evidence>
<evidence type="ECO:0000259" key="2">
    <source>
        <dbReference type="Pfam" id="PF02121"/>
    </source>
</evidence>
<dbReference type="PRINTS" id="PR00391">
    <property type="entry name" value="PITRANSFER"/>
</dbReference>